<dbReference type="AlphaFoldDB" id="A0AAW0G8N9"/>
<evidence type="ECO:0000259" key="2">
    <source>
        <dbReference type="Pfam" id="PF14327"/>
    </source>
</evidence>
<name>A0AAW0G8N9_9APHY</name>
<sequence length="223" mass="23795">MSVPVVQENQLLELLLQLKRTTPEQARAILNAQPQIAYALIAMMVNINAIDVEVVQRTLSSYGAAPAVAAPVASTSQIPVAPAAAIPPHLANHGSRGGTPPFPPHNNTPPRQSTPTYPNYPQQGYPQAPQNHFGGPPTGPSQPVYGAPIPNRSASYGNIPSAPPAAPPAWQAALALIPEDQRPLLTRVANMTPQEIHTLPPNERKQLHTTACYVGYSYLMPIL</sequence>
<evidence type="ECO:0000313" key="3">
    <source>
        <dbReference type="EMBL" id="KAK7686604.1"/>
    </source>
</evidence>
<protein>
    <recommendedName>
        <fullName evidence="2">Cleavage stimulation factor subunit 2 hinge domain-containing protein</fullName>
    </recommendedName>
</protein>
<evidence type="ECO:0000256" key="1">
    <source>
        <dbReference type="SAM" id="MobiDB-lite"/>
    </source>
</evidence>
<feature type="compositionally biased region" description="Polar residues" evidence="1">
    <location>
        <begin position="111"/>
        <end position="130"/>
    </location>
</feature>
<evidence type="ECO:0000313" key="4">
    <source>
        <dbReference type="Proteomes" id="UP001385951"/>
    </source>
</evidence>
<dbReference type="EMBL" id="JASBNA010000016">
    <property type="protein sequence ID" value="KAK7686604.1"/>
    <property type="molecule type" value="Genomic_DNA"/>
</dbReference>
<reference evidence="3 4" key="1">
    <citation type="submission" date="2022-09" db="EMBL/GenBank/DDBJ databases">
        <authorList>
            <person name="Palmer J.M."/>
        </authorList>
    </citation>
    <scope>NUCLEOTIDE SEQUENCE [LARGE SCALE GENOMIC DNA]</scope>
    <source>
        <strain evidence="3 4">DSM 7382</strain>
    </source>
</reference>
<keyword evidence="4" id="KW-1185">Reference proteome</keyword>
<feature type="region of interest" description="Disordered" evidence="1">
    <location>
        <begin position="87"/>
        <end position="158"/>
    </location>
</feature>
<dbReference type="Proteomes" id="UP001385951">
    <property type="component" value="Unassembled WGS sequence"/>
</dbReference>
<dbReference type="Pfam" id="PF14327">
    <property type="entry name" value="CSTF2_hinge"/>
    <property type="match status" value="1"/>
</dbReference>
<organism evidence="3 4">
    <name type="scientific">Cerrena zonata</name>
    <dbReference type="NCBI Taxonomy" id="2478898"/>
    <lineage>
        <taxon>Eukaryota</taxon>
        <taxon>Fungi</taxon>
        <taxon>Dikarya</taxon>
        <taxon>Basidiomycota</taxon>
        <taxon>Agaricomycotina</taxon>
        <taxon>Agaricomycetes</taxon>
        <taxon>Polyporales</taxon>
        <taxon>Cerrenaceae</taxon>
        <taxon>Cerrena</taxon>
    </lineage>
</organism>
<accession>A0AAW0G8N9</accession>
<feature type="domain" description="Cleavage stimulation factor subunit 2 hinge" evidence="2">
    <location>
        <begin position="6"/>
        <end position="58"/>
    </location>
</feature>
<proteinExistence type="predicted"/>
<gene>
    <name evidence="3" type="ORF">QCA50_010204</name>
</gene>
<comment type="caution">
    <text evidence="3">The sequence shown here is derived from an EMBL/GenBank/DDBJ whole genome shotgun (WGS) entry which is preliminary data.</text>
</comment>
<dbReference type="InterPro" id="IPR025742">
    <property type="entry name" value="CSTF2_hinge"/>
</dbReference>